<keyword evidence="2" id="KW-1185">Reference proteome</keyword>
<proteinExistence type="predicted"/>
<protein>
    <submittedName>
        <fullName evidence="1">Uncharacterized protein</fullName>
    </submittedName>
</protein>
<dbReference type="EMBL" id="LN650648">
    <property type="protein sequence ID" value="CEI73427.1"/>
    <property type="molecule type" value="Genomic_DNA"/>
</dbReference>
<organism evidence="1 2">
    <name type="scientific">Romboutsia hominis</name>
    <dbReference type="NCBI Taxonomy" id="1507512"/>
    <lineage>
        <taxon>Bacteria</taxon>
        <taxon>Bacillati</taxon>
        <taxon>Bacillota</taxon>
        <taxon>Clostridia</taxon>
        <taxon>Peptostreptococcales</taxon>
        <taxon>Peptostreptococcaceae</taxon>
        <taxon>Romboutsia</taxon>
    </lineage>
</organism>
<dbReference type="KEGG" id="rhom:FRIFI_1897"/>
<gene>
    <name evidence="1" type="ORF">FRIFI_1897</name>
</gene>
<dbReference type="Proteomes" id="UP000245695">
    <property type="component" value="Chromosome 1"/>
</dbReference>
<dbReference type="AlphaFoldDB" id="A0A2P2BSS8"/>
<name>A0A2P2BSS8_9FIRM</name>
<reference evidence="1 2" key="1">
    <citation type="submission" date="2014-09" db="EMBL/GenBank/DDBJ databases">
        <authorList>
            <person name="Hornung B.V."/>
        </authorList>
    </citation>
    <scope>NUCLEOTIDE SEQUENCE [LARGE SCALE GENOMIC DNA]</scope>
    <source>
        <strain evidence="1 2">FRIFI</strain>
    </source>
</reference>
<sequence>MTANERIKIFLQLQNKNLKFQDIADKMEIKPQTLRSYLNKKGYKLTNGKYELKDDIKEEKKQIEFNEIKNTKIEKKENVKKIILKEKHKNLKEIRK</sequence>
<dbReference type="RefSeq" id="WP_242977246.1">
    <property type="nucleotide sequence ID" value="NZ_LN650648.1"/>
</dbReference>
<evidence type="ECO:0000313" key="2">
    <source>
        <dbReference type="Proteomes" id="UP000245695"/>
    </source>
</evidence>
<accession>A0A2P2BSS8</accession>
<evidence type="ECO:0000313" key="1">
    <source>
        <dbReference type="EMBL" id="CEI73427.1"/>
    </source>
</evidence>